<evidence type="ECO:0000256" key="4">
    <source>
        <dbReference type="ARBA" id="ARBA00011990"/>
    </source>
</evidence>
<evidence type="ECO:0000256" key="6">
    <source>
        <dbReference type="ARBA" id="ARBA00023239"/>
    </source>
</evidence>
<evidence type="ECO:0000256" key="2">
    <source>
        <dbReference type="ARBA" id="ARBA00001911"/>
    </source>
</evidence>
<evidence type="ECO:0000256" key="1">
    <source>
        <dbReference type="ARBA" id="ARBA00001539"/>
    </source>
</evidence>
<dbReference type="GO" id="GO:0008460">
    <property type="term" value="F:dTDP-glucose 4,6-dehydratase activity"/>
    <property type="evidence" value="ECO:0007669"/>
    <property type="project" value="UniProtKB-EC"/>
</dbReference>
<keyword evidence="10" id="KW-1185">Reference proteome</keyword>
<name>A0A8C4STU6_ERPCA</name>
<evidence type="ECO:0000313" key="10">
    <source>
        <dbReference type="Proteomes" id="UP000694620"/>
    </source>
</evidence>
<dbReference type="Proteomes" id="UP000694620">
    <property type="component" value="Chromosome 4"/>
</dbReference>
<dbReference type="GeneTree" id="ENSGT00940000159196"/>
<reference evidence="9" key="1">
    <citation type="submission" date="2021-06" db="EMBL/GenBank/DDBJ databases">
        <authorList>
            <consortium name="Wellcome Sanger Institute Data Sharing"/>
        </authorList>
    </citation>
    <scope>NUCLEOTIDE SEQUENCE [LARGE SCALE GENOMIC DNA]</scope>
</reference>
<feature type="domain" description="NAD(P)-binding" evidence="8">
    <location>
        <begin position="24"/>
        <end position="330"/>
    </location>
</feature>
<reference evidence="9" key="2">
    <citation type="submission" date="2025-05" db="UniProtKB">
        <authorList>
            <consortium name="Ensembl"/>
        </authorList>
    </citation>
    <scope>IDENTIFICATION</scope>
</reference>
<comment type="similarity">
    <text evidence="3">Belongs to the NAD(P)-dependent epimerase/dehydratase family. dTDP-glucose dehydratase subfamily.</text>
</comment>
<dbReference type="FunFam" id="3.40.50.720:FF:000304">
    <property type="entry name" value="UDP-glucose 4,6-dehydratase"/>
    <property type="match status" value="1"/>
</dbReference>
<comment type="cofactor">
    <cofactor evidence="2">
        <name>NAD(+)</name>
        <dbReference type="ChEBI" id="CHEBI:57540"/>
    </cofactor>
</comment>
<sequence>MSGGEDISLSDKSDANEKFRKRILVTGGAGFIASHVVISLIEKYSDCLIIILDKLDYCASLKNLDCVTKRPNYKFIQGDICDSCFVRLLFKREKVDIVLHFAAQTHVDRSFWWSSKFHIVNVYGTYVLVKEAHEAGVERFIHVSTDEVYGDSINKEFDESSPLRPTNPYAASKAAAECVILSFWKRYKFPVIITRSSNVYGPQQYPEKVIPRFISLLQHGRKCCIHGSGLQARNFLYAADVTEAFLIVLEKGVPGEIYNIGTKFELSIIQLAKELIKLIKNISSHRDVENWLDFVPDRPYNDLRYPMNTEKLQKLGWRPKVSWKEGIRKTVDWYRENFHNWANSEKALDQFPPFTFEEN</sequence>
<dbReference type="AlphaFoldDB" id="A0A8C4STU6"/>
<dbReference type="Pfam" id="PF16363">
    <property type="entry name" value="GDP_Man_Dehyd"/>
    <property type="match status" value="1"/>
</dbReference>
<dbReference type="OrthoDB" id="16464at2759"/>
<protein>
    <recommendedName>
        <fullName evidence="7">dTDP-D-glucose 4,6-dehydratase</fullName>
        <ecNumber evidence="4">4.2.1.46</ecNumber>
    </recommendedName>
</protein>
<dbReference type="PANTHER" id="PTHR43000">
    <property type="entry name" value="DTDP-D-GLUCOSE 4,6-DEHYDRATASE-RELATED"/>
    <property type="match status" value="1"/>
</dbReference>
<dbReference type="SUPFAM" id="SSF51735">
    <property type="entry name" value="NAD(P)-binding Rossmann-fold domains"/>
    <property type="match status" value="1"/>
</dbReference>
<proteinExistence type="inferred from homology"/>
<dbReference type="EC" id="4.2.1.46" evidence="4"/>
<evidence type="ECO:0000256" key="7">
    <source>
        <dbReference type="ARBA" id="ARBA00067702"/>
    </source>
</evidence>
<dbReference type="CDD" id="cd05246">
    <property type="entry name" value="dTDP_GD_SDR_e"/>
    <property type="match status" value="1"/>
</dbReference>
<keyword evidence="5" id="KW-0520">NAD</keyword>
<dbReference type="InterPro" id="IPR005888">
    <property type="entry name" value="dTDP_Gluc_deHydtase"/>
</dbReference>
<dbReference type="Ensembl" id="ENSECRT00000022521.1">
    <property type="protein sequence ID" value="ENSECRP00000022049.1"/>
    <property type="gene ID" value="ENSECRG00000014916.1"/>
</dbReference>
<evidence type="ECO:0000259" key="8">
    <source>
        <dbReference type="Pfam" id="PF16363"/>
    </source>
</evidence>
<dbReference type="Gene3D" id="3.40.50.720">
    <property type="entry name" value="NAD(P)-binding Rossmann-like Domain"/>
    <property type="match status" value="1"/>
</dbReference>
<comment type="catalytic activity">
    <reaction evidence="1">
        <text>dTDP-alpha-D-glucose = dTDP-4-dehydro-6-deoxy-alpha-D-glucose + H2O</text>
        <dbReference type="Rhea" id="RHEA:17221"/>
        <dbReference type="ChEBI" id="CHEBI:15377"/>
        <dbReference type="ChEBI" id="CHEBI:57477"/>
        <dbReference type="ChEBI" id="CHEBI:57649"/>
        <dbReference type="EC" id="4.2.1.46"/>
    </reaction>
</comment>
<dbReference type="Ensembl" id="ENSECRT00000022553.1">
    <property type="protein sequence ID" value="ENSECRP00000022083.1"/>
    <property type="gene ID" value="ENSECRG00000014916.1"/>
</dbReference>
<evidence type="ECO:0000256" key="5">
    <source>
        <dbReference type="ARBA" id="ARBA00023027"/>
    </source>
</evidence>
<dbReference type="GO" id="GO:0009225">
    <property type="term" value="P:nucleotide-sugar metabolic process"/>
    <property type="evidence" value="ECO:0007669"/>
    <property type="project" value="InterPro"/>
</dbReference>
<accession>A0A8C4STU6</accession>
<organism evidence="9 10">
    <name type="scientific">Erpetoichthys calabaricus</name>
    <name type="common">Rope fish</name>
    <name type="synonym">Calamoichthys calabaricus</name>
    <dbReference type="NCBI Taxonomy" id="27687"/>
    <lineage>
        <taxon>Eukaryota</taxon>
        <taxon>Metazoa</taxon>
        <taxon>Chordata</taxon>
        <taxon>Craniata</taxon>
        <taxon>Vertebrata</taxon>
        <taxon>Euteleostomi</taxon>
        <taxon>Actinopterygii</taxon>
        <taxon>Polypteriformes</taxon>
        <taxon>Polypteridae</taxon>
        <taxon>Erpetoichthys</taxon>
    </lineage>
</organism>
<evidence type="ECO:0000313" key="9">
    <source>
        <dbReference type="Ensembl" id="ENSECRP00000022083.1"/>
    </source>
</evidence>
<dbReference type="InterPro" id="IPR036291">
    <property type="entry name" value="NAD(P)-bd_dom_sf"/>
</dbReference>
<gene>
    <name evidence="9" type="primary">TGDS</name>
</gene>
<dbReference type="InterPro" id="IPR016040">
    <property type="entry name" value="NAD(P)-bd_dom"/>
</dbReference>
<evidence type="ECO:0000256" key="3">
    <source>
        <dbReference type="ARBA" id="ARBA00008178"/>
    </source>
</evidence>
<keyword evidence="6" id="KW-0456">Lyase</keyword>
<dbReference type="Gene3D" id="3.90.25.10">
    <property type="entry name" value="UDP-galactose 4-epimerase, domain 1"/>
    <property type="match status" value="1"/>
</dbReference>